<dbReference type="PANTHER" id="PTHR24411:SF31">
    <property type="entry name" value="ENDOPLASMIC RETICULUM MEMBRANE SENSOR NFE2L1"/>
    <property type="match status" value="1"/>
</dbReference>
<keyword evidence="15" id="KW-0238">DNA-binding</keyword>
<dbReference type="PROSITE" id="PS50217">
    <property type="entry name" value="BZIP"/>
    <property type="match status" value="1"/>
</dbReference>
<dbReference type="Pfam" id="PF03131">
    <property type="entry name" value="bZIP_Maf"/>
    <property type="match status" value="1"/>
</dbReference>
<keyword evidence="22" id="KW-0539">Nucleus</keyword>
<keyword evidence="14" id="KW-0446">Lipid-binding</keyword>
<keyword evidence="17" id="KW-0010">Activator</keyword>
<keyword evidence="19" id="KW-1207">Sterol metabolism</keyword>
<evidence type="ECO:0000256" key="26">
    <source>
        <dbReference type="SAM" id="MobiDB-lite"/>
    </source>
</evidence>
<evidence type="ECO:0000313" key="28">
    <source>
        <dbReference type="Ensembl" id="ENSATEP00000013469.2"/>
    </source>
</evidence>
<dbReference type="GO" id="GO:0005634">
    <property type="term" value="C:nucleus"/>
    <property type="evidence" value="ECO:0007669"/>
    <property type="project" value="UniProtKB-SubCell"/>
</dbReference>
<evidence type="ECO:0000256" key="8">
    <source>
        <dbReference type="ARBA" id="ARBA00022692"/>
    </source>
</evidence>
<dbReference type="AlphaFoldDB" id="A0A3Q1I1C8"/>
<keyword evidence="10" id="KW-0735">Signal-anchor</keyword>
<dbReference type="GO" id="GO:0008203">
    <property type="term" value="P:cholesterol metabolic process"/>
    <property type="evidence" value="ECO:0007669"/>
    <property type="project" value="UniProtKB-KW"/>
</dbReference>
<keyword evidence="11" id="KW-1133">Transmembrane helix</keyword>
<evidence type="ECO:0000256" key="20">
    <source>
        <dbReference type="ARBA" id="ARBA00023180"/>
    </source>
</evidence>
<comment type="subcellular location">
    <subcellularLocation>
        <location evidence="3">Endoplasmic reticulum membrane</location>
        <topology evidence="3">Single-pass type II membrane protein</topology>
    </subcellularLocation>
    <subcellularLocation>
        <location evidence="2">Endoplasmic reticulum membrane</location>
        <topology evidence="2">Single-pass type III membrane protein</topology>
    </subcellularLocation>
    <subcellularLocation>
        <location evidence="1">Nucleus</location>
    </subcellularLocation>
</comment>
<sequence length="536" mass="60885">MLYIKKYFTEGLIQMAILLSLCGVRVDVGLEPYLPSSWHERILGPSLALTQTQFHNLRNSLEDGYGLHPKSVDLDSFFTARRLLGWVHSLNRLQSFLLCNNAHFLSLGLLGSLRQPEQTMLPLAPSADLDDPSSAFSNSNVNTLHSPPDHTDLLAEDFSMGLNAEDNLSAFNMNLLMPDLVDTVESSPCVHCVPHPEHLAGFDVNCHSCDITPSSFATSLEGNDMTQEFQTSPSSLFLVDKEEDFEDEDDHPLDDLLDDVAMLDDIRLLDLALDEGFSPEMAARLEEEGYLDHEGAQQKTDDHSVSDSSSSCLSAVGSPFSRDRDYDAEEGLVGSDMEVEIMDRKLFNDFSWQEDIDHDHTYNQPWFSTDAFSRDEWHAQALKIPFSNELIVNLPVEDFNDLLTNFQLNEDQLTLIRDIRRRGKNKIAAQNCRKRKLDVLQGLEDEVSCLRRHRLWLLQEKQEARKKLQEMKRQLDVLYQEVFSRLRDENGRPLDTTEYLLQVGSSGNITVASHQQDALLPMRGQKNSKKQRGKKK</sequence>
<feature type="compositionally biased region" description="Basic residues" evidence="26">
    <location>
        <begin position="526"/>
        <end position="536"/>
    </location>
</feature>
<evidence type="ECO:0000256" key="22">
    <source>
        <dbReference type="ARBA" id="ARBA00023242"/>
    </source>
</evidence>
<protein>
    <recommendedName>
        <fullName evidence="5">Endoplasmic reticulum membrane sensor NFE2L1</fullName>
    </recommendedName>
    <alternativeName>
        <fullName evidence="24">Nuclear factor erythroid 2-related factor 1</fullName>
    </alternativeName>
    <alternativeName>
        <fullName evidence="23">Nuclear factor, erythroid derived 2, like 1</fullName>
    </alternativeName>
</protein>
<comment type="similarity">
    <text evidence="4">Belongs to the bZIP family. CNC subfamily.</text>
</comment>
<evidence type="ECO:0000256" key="2">
    <source>
        <dbReference type="ARBA" id="ARBA00004643"/>
    </source>
</evidence>
<dbReference type="CDD" id="cd14720">
    <property type="entry name" value="bZIP_NFE2-like"/>
    <property type="match status" value="1"/>
</dbReference>
<dbReference type="SMART" id="SM00338">
    <property type="entry name" value="BRLZ"/>
    <property type="match status" value="1"/>
</dbReference>
<evidence type="ECO:0000256" key="18">
    <source>
        <dbReference type="ARBA" id="ARBA00023163"/>
    </source>
</evidence>
<dbReference type="GO" id="GO:0000978">
    <property type="term" value="F:RNA polymerase II cis-regulatory region sequence-specific DNA binding"/>
    <property type="evidence" value="ECO:0007669"/>
    <property type="project" value="InterPro"/>
</dbReference>
<keyword evidence="16" id="KW-0472">Membrane</keyword>
<proteinExistence type="inferred from homology"/>
<evidence type="ECO:0000256" key="17">
    <source>
        <dbReference type="ARBA" id="ARBA00023159"/>
    </source>
</evidence>
<dbReference type="InterPro" id="IPR004827">
    <property type="entry name" value="bZIP"/>
</dbReference>
<evidence type="ECO:0000256" key="14">
    <source>
        <dbReference type="ARBA" id="ARBA00023121"/>
    </source>
</evidence>
<dbReference type="InterPro" id="IPR004826">
    <property type="entry name" value="bZIP_Maf"/>
</dbReference>
<dbReference type="Ensembl" id="ENSATET00000013685.2">
    <property type="protein sequence ID" value="ENSATEP00000013469.2"/>
    <property type="gene ID" value="ENSATEG00000009395.2"/>
</dbReference>
<evidence type="ECO:0000256" key="25">
    <source>
        <dbReference type="SAM" id="Coils"/>
    </source>
</evidence>
<evidence type="ECO:0000256" key="10">
    <source>
        <dbReference type="ARBA" id="ARBA00022968"/>
    </source>
</evidence>
<feature type="compositionally biased region" description="Basic and acidic residues" evidence="26">
    <location>
        <begin position="292"/>
        <end position="305"/>
    </location>
</feature>
<evidence type="ECO:0000256" key="12">
    <source>
        <dbReference type="ARBA" id="ARBA00023015"/>
    </source>
</evidence>
<feature type="region of interest" description="Disordered" evidence="26">
    <location>
        <begin position="292"/>
        <end position="317"/>
    </location>
</feature>
<evidence type="ECO:0000256" key="24">
    <source>
        <dbReference type="ARBA" id="ARBA00031659"/>
    </source>
</evidence>
<keyword evidence="29" id="KW-1185">Reference proteome</keyword>
<dbReference type="GO" id="GO:0005789">
    <property type="term" value="C:endoplasmic reticulum membrane"/>
    <property type="evidence" value="ECO:0007669"/>
    <property type="project" value="UniProtKB-SubCell"/>
</dbReference>
<feature type="coiled-coil region" evidence="25">
    <location>
        <begin position="454"/>
        <end position="481"/>
    </location>
</feature>
<evidence type="ECO:0000256" key="15">
    <source>
        <dbReference type="ARBA" id="ARBA00023125"/>
    </source>
</evidence>
<feature type="compositionally biased region" description="Low complexity" evidence="26">
    <location>
        <begin position="306"/>
        <end position="317"/>
    </location>
</feature>
<dbReference type="InterPro" id="IPR046347">
    <property type="entry name" value="bZIP_sf"/>
</dbReference>
<evidence type="ECO:0000256" key="7">
    <source>
        <dbReference type="ARBA" id="ARBA00022548"/>
    </source>
</evidence>
<dbReference type="InterPro" id="IPR008917">
    <property type="entry name" value="TF_DNA-bd_sf"/>
</dbReference>
<keyword evidence="12" id="KW-0805">Transcription regulation</keyword>
<evidence type="ECO:0000256" key="6">
    <source>
        <dbReference type="ARBA" id="ARBA00022491"/>
    </source>
</evidence>
<reference evidence="28" key="1">
    <citation type="submission" date="2021-04" db="EMBL/GenBank/DDBJ databases">
        <authorList>
            <consortium name="Wellcome Sanger Institute Data Sharing"/>
        </authorList>
    </citation>
    <scope>NUCLEOTIDE SEQUENCE [LARGE SCALE GENOMIC DNA]</scope>
</reference>
<dbReference type="SUPFAM" id="SSF47454">
    <property type="entry name" value="A DNA-binding domain in eukaryotic transcription factors"/>
    <property type="match status" value="1"/>
</dbReference>
<keyword evidence="6" id="KW-0678">Repressor</keyword>
<keyword evidence="7" id="KW-0153">Cholesterol metabolism</keyword>
<evidence type="ECO:0000256" key="21">
    <source>
        <dbReference type="ARBA" id="ARBA00023221"/>
    </source>
</evidence>
<keyword evidence="9" id="KW-0256">Endoplasmic reticulum</keyword>
<evidence type="ECO:0000256" key="3">
    <source>
        <dbReference type="ARBA" id="ARBA00004648"/>
    </source>
</evidence>
<dbReference type="PANTHER" id="PTHR24411">
    <property type="entry name" value="NUCLEAR FACTOR ERYTHROID 2-RELATED FACTOR"/>
    <property type="match status" value="1"/>
</dbReference>
<keyword evidence="21" id="KW-0753">Steroid metabolism</keyword>
<evidence type="ECO:0000313" key="29">
    <source>
        <dbReference type="Proteomes" id="UP000265040"/>
    </source>
</evidence>
<evidence type="ECO:0000256" key="11">
    <source>
        <dbReference type="ARBA" id="ARBA00022989"/>
    </source>
</evidence>
<dbReference type="SUPFAM" id="SSF57959">
    <property type="entry name" value="Leucine zipper domain"/>
    <property type="match status" value="1"/>
</dbReference>
<keyword evidence="20" id="KW-0325">Glycoprotein</keyword>
<feature type="region of interest" description="Disordered" evidence="26">
    <location>
        <begin position="514"/>
        <end position="536"/>
    </location>
</feature>
<evidence type="ECO:0000256" key="16">
    <source>
        <dbReference type="ARBA" id="ARBA00023136"/>
    </source>
</evidence>
<dbReference type="Proteomes" id="UP000265040">
    <property type="component" value="Chromosome 8"/>
</dbReference>
<dbReference type="InterPro" id="IPR047167">
    <property type="entry name" value="NFE2-like"/>
</dbReference>
<evidence type="ECO:0000256" key="1">
    <source>
        <dbReference type="ARBA" id="ARBA00004123"/>
    </source>
</evidence>
<evidence type="ECO:0000256" key="23">
    <source>
        <dbReference type="ARBA" id="ARBA00030985"/>
    </source>
</evidence>
<dbReference type="InParanoid" id="A0A3Q1I1C8"/>
<feature type="domain" description="BZIP" evidence="27">
    <location>
        <begin position="415"/>
        <end position="478"/>
    </location>
</feature>
<accession>A0A3Q1I1C8</accession>
<evidence type="ECO:0000256" key="9">
    <source>
        <dbReference type="ARBA" id="ARBA00022824"/>
    </source>
</evidence>
<keyword evidence="25" id="KW-0175">Coiled coil</keyword>
<keyword evidence="8" id="KW-0812">Transmembrane</keyword>
<evidence type="ECO:0000256" key="4">
    <source>
        <dbReference type="ARBA" id="ARBA00008157"/>
    </source>
</evidence>
<dbReference type="OrthoDB" id="7458135at2759"/>
<evidence type="ECO:0000256" key="13">
    <source>
        <dbReference type="ARBA" id="ARBA00023098"/>
    </source>
</evidence>
<dbReference type="PROSITE" id="PS00036">
    <property type="entry name" value="BZIP_BASIC"/>
    <property type="match status" value="1"/>
</dbReference>
<reference evidence="28" key="2">
    <citation type="submission" date="2025-08" db="UniProtKB">
        <authorList>
            <consortium name="Ensembl"/>
        </authorList>
    </citation>
    <scope>IDENTIFICATION</scope>
</reference>
<dbReference type="GO" id="GO:0000981">
    <property type="term" value="F:DNA-binding transcription factor activity, RNA polymerase II-specific"/>
    <property type="evidence" value="ECO:0007669"/>
    <property type="project" value="TreeGrafter"/>
</dbReference>
<dbReference type="GO" id="GO:0008289">
    <property type="term" value="F:lipid binding"/>
    <property type="evidence" value="ECO:0007669"/>
    <property type="project" value="UniProtKB-KW"/>
</dbReference>
<name>A0A3Q1I1C8_ANATE</name>
<reference evidence="28" key="3">
    <citation type="submission" date="2025-09" db="UniProtKB">
        <authorList>
            <consortium name="Ensembl"/>
        </authorList>
    </citation>
    <scope>IDENTIFICATION</scope>
</reference>
<evidence type="ECO:0000259" key="27">
    <source>
        <dbReference type="PROSITE" id="PS50217"/>
    </source>
</evidence>
<dbReference type="Gene3D" id="1.10.880.10">
    <property type="entry name" value="Transcription factor, Skn-1-like, DNA-binding domain"/>
    <property type="match status" value="1"/>
</dbReference>
<organism evidence="28 29">
    <name type="scientific">Anabas testudineus</name>
    <name type="common">Climbing perch</name>
    <name type="synonym">Anthias testudineus</name>
    <dbReference type="NCBI Taxonomy" id="64144"/>
    <lineage>
        <taxon>Eukaryota</taxon>
        <taxon>Metazoa</taxon>
        <taxon>Chordata</taxon>
        <taxon>Craniata</taxon>
        <taxon>Vertebrata</taxon>
        <taxon>Euteleostomi</taxon>
        <taxon>Actinopterygii</taxon>
        <taxon>Neopterygii</taxon>
        <taxon>Teleostei</taxon>
        <taxon>Neoteleostei</taxon>
        <taxon>Acanthomorphata</taxon>
        <taxon>Anabantaria</taxon>
        <taxon>Anabantiformes</taxon>
        <taxon>Anabantoidei</taxon>
        <taxon>Anabantidae</taxon>
        <taxon>Anabas</taxon>
    </lineage>
</organism>
<keyword evidence="13" id="KW-0443">Lipid metabolism</keyword>
<evidence type="ECO:0000256" key="19">
    <source>
        <dbReference type="ARBA" id="ARBA00023166"/>
    </source>
</evidence>
<keyword evidence="18" id="KW-0804">Transcription</keyword>
<evidence type="ECO:0000256" key="5">
    <source>
        <dbReference type="ARBA" id="ARBA00020485"/>
    </source>
</evidence>
<dbReference type="GeneTree" id="ENSGT00950000182892"/>